<sequence length="130" mass="14786">MKKILIIFIFLLYGCGNPTPKVLPKSEVLPDAVINEPYQASITITGGALNERSVWVKIYPIDSGLTWNPKESSFQWEGKEEIRKDYHHINITGIPKKTELIKIEVVGFTLGTMYPGKDFDKTYTIKVKNK</sequence>
<dbReference type="RefSeq" id="WP_230579988.1">
    <property type="nucleotide sequence ID" value="NZ_CAWLWN010000078.1"/>
</dbReference>
<proteinExistence type="predicted"/>
<dbReference type="AlphaFoldDB" id="A0A077NLW2"/>
<evidence type="ECO:0000313" key="1">
    <source>
        <dbReference type="EMBL" id="CDG99272.1"/>
    </source>
</evidence>
<organism evidence="1">
    <name type="scientific">Xenorhabdus bovienii str. puntauvense</name>
    <dbReference type="NCBI Taxonomy" id="1398201"/>
    <lineage>
        <taxon>Bacteria</taxon>
        <taxon>Pseudomonadati</taxon>
        <taxon>Pseudomonadota</taxon>
        <taxon>Gammaproteobacteria</taxon>
        <taxon>Enterobacterales</taxon>
        <taxon>Morganellaceae</taxon>
        <taxon>Xenorhabdus</taxon>
    </lineage>
</organism>
<gene>
    <name evidence="1" type="ORF">XBP1_850004</name>
</gene>
<protein>
    <recommendedName>
        <fullName evidence="2">Lipoprotein</fullName>
    </recommendedName>
</protein>
<evidence type="ECO:0008006" key="2">
    <source>
        <dbReference type="Google" id="ProtNLM"/>
    </source>
</evidence>
<name>A0A077NLW2_XENBV</name>
<dbReference type="HOGENOM" id="CLU_152358_1_0_6"/>
<dbReference type="Proteomes" id="UP000028511">
    <property type="component" value="Unassembled WGS sequence"/>
</dbReference>
<accession>A0A077NLW2</accession>
<dbReference type="PROSITE" id="PS51257">
    <property type="entry name" value="PROKAR_LIPOPROTEIN"/>
    <property type="match status" value="1"/>
</dbReference>
<dbReference type="EMBL" id="CBSW010000293">
    <property type="protein sequence ID" value="CDG99272.1"/>
    <property type="molecule type" value="Genomic_DNA"/>
</dbReference>
<comment type="caution">
    <text evidence="1">The sequence shown here is derived from an EMBL/GenBank/DDBJ whole genome shotgun (WGS) entry which is preliminary data.</text>
</comment>
<reference evidence="1" key="1">
    <citation type="submission" date="2013-07" db="EMBL/GenBank/DDBJ databases">
        <title>Sub-species coevolution in mutualistic symbiosis.</title>
        <authorList>
            <person name="Murfin K."/>
            <person name="Klassen J."/>
            <person name="Lee M."/>
            <person name="Forst S."/>
            <person name="Stock P."/>
            <person name="Goodrich-Blair H."/>
        </authorList>
    </citation>
    <scope>NUCLEOTIDE SEQUENCE [LARGE SCALE GENOMIC DNA]</scope>
    <source>
        <strain evidence="1">Puntauvense</strain>
    </source>
</reference>